<feature type="transmembrane region" description="Helical" evidence="2">
    <location>
        <begin position="292"/>
        <end position="310"/>
    </location>
</feature>
<evidence type="ECO:0000256" key="2">
    <source>
        <dbReference type="SAM" id="Phobius"/>
    </source>
</evidence>
<keyword evidence="2" id="KW-1133">Transmembrane helix</keyword>
<proteinExistence type="predicted"/>
<reference evidence="4" key="1">
    <citation type="submission" date="2024-04" db="EMBL/GenBank/DDBJ databases">
        <authorList>
            <person name="Shaw F."/>
            <person name="Minotto A."/>
        </authorList>
    </citation>
    <scope>NUCLEOTIDE SEQUENCE [LARGE SCALE GENOMIC DNA]</scope>
</reference>
<feature type="transmembrane region" description="Helical" evidence="2">
    <location>
        <begin position="101"/>
        <end position="126"/>
    </location>
</feature>
<feature type="transmembrane region" description="Helical" evidence="2">
    <location>
        <begin position="263"/>
        <end position="280"/>
    </location>
</feature>
<feature type="transmembrane region" description="Helical" evidence="2">
    <location>
        <begin position="138"/>
        <end position="159"/>
    </location>
</feature>
<evidence type="ECO:0000313" key="3">
    <source>
        <dbReference type="EMBL" id="CAL1706714.1"/>
    </source>
</evidence>
<evidence type="ECO:0000256" key="1">
    <source>
        <dbReference type="SAM" id="MobiDB-lite"/>
    </source>
</evidence>
<organism evidence="3 4">
    <name type="scientific">Somion occarium</name>
    <dbReference type="NCBI Taxonomy" id="3059160"/>
    <lineage>
        <taxon>Eukaryota</taxon>
        <taxon>Fungi</taxon>
        <taxon>Dikarya</taxon>
        <taxon>Basidiomycota</taxon>
        <taxon>Agaricomycotina</taxon>
        <taxon>Agaricomycetes</taxon>
        <taxon>Polyporales</taxon>
        <taxon>Cerrenaceae</taxon>
        <taxon>Somion</taxon>
    </lineage>
</organism>
<feature type="compositionally biased region" description="Polar residues" evidence="1">
    <location>
        <begin position="387"/>
        <end position="396"/>
    </location>
</feature>
<feature type="transmembrane region" description="Helical" evidence="2">
    <location>
        <begin position="171"/>
        <end position="193"/>
    </location>
</feature>
<feature type="region of interest" description="Disordered" evidence="1">
    <location>
        <begin position="372"/>
        <end position="396"/>
    </location>
</feature>
<dbReference type="Proteomes" id="UP001497453">
    <property type="component" value="Chromosome 4"/>
</dbReference>
<feature type="transmembrane region" description="Helical" evidence="2">
    <location>
        <begin position="70"/>
        <end position="89"/>
    </location>
</feature>
<keyword evidence="2" id="KW-0472">Membrane</keyword>
<keyword evidence="4" id="KW-1185">Reference proteome</keyword>
<accession>A0ABP1DHM0</accession>
<sequence>MIFRCMAVAVLKGLRLLSPKSGYSASPWPMRRPNYGRSSPARSLHVGEIPKMNFPSSDVLDGLWLSQAEGYVIVAFLTLWTWELLISFADDVEMFTGRRFALYDTVYVLARMATGGLLMSTLGFLAQSGTGCEPVLKAVGWFEAFSLILNSLLFLFRALAVFSLSPKIKALFSFLWLITLTALTIPFSSTLNIGPVCNIDDVKPFISVSFALVTTFDTAVFVAISLEVLRYNLVDTRRKGFISFVCGQGLGQVSRALLLTGQLYYLTMIPVNTMALIVILSSKSTFPPMFKAGFMLAAFATQNIMASKVFRLLRLGRLQENASLLHTSQDERTQSIRFAHQSEHVCSGDFVSSVVEGGINASMTAEHAQASTEHVVDPDNEPGGTSGMFTITQSTA</sequence>
<gene>
    <name evidence="3" type="ORF">GFSPODELE1_LOCUS6010</name>
</gene>
<feature type="transmembrane region" description="Helical" evidence="2">
    <location>
        <begin position="205"/>
        <end position="229"/>
    </location>
</feature>
<protein>
    <submittedName>
        <fullName evidence="3">Uncharacterized protein</fullName>
    </submittedName>
</protein>
<name>A0ABP1DHM0_9APHY</name>
<dbReference type="EMBL" id="OZ037947">
    <property type="protein sequence ID" value="CAL1706714.1"/>
    <property type="molecule type" value="Genomic_DNA"/>
</dbReference>
<evidence type="ECO:0000313" key="4">
    <source>
        <dbReference type="Proteomes" id="UP001497453"/>
    </source>
</evidence>
<keyword evidence="2" id="KW-0812">Transmembrane</keyword>